<dbReference type="EMBL" id="VDUX01000001">
    <property type="protein sequence ID" value="TXL63260.1"/>
    <property type="molecule type" value="Genomic_DNA"/>
</dbReference>
<accession>A0A5C8NQ99</accession>
<evidence type="ECO:0000313" key="3">
    <source>
        <dbReference type="Proteomes" id="UP000321571"/>
    </source>
</evidence>
<evidence type="ECO:0000256" key="1">
    <source>
        <dbReference type="SAM" id="Phobius"/>
    </source>
</evidence>
<feature type="transmembrane region" description="Helical" evidence="1">
    <location>
        <begin position="22"/>
        <end position="46"/>
    </location>
</feature>
<name>A0A5C8NQ99_9ACTN</name>
<dbReference type="AlphaFoldDB" id="A0A5C8NQ99"/>
<keyword evidence="1" id="KW-0472">Membrane</keyword>
<keyword evidence="1" id="KW-0812">Transmembrane</keyword>
<dbReference type="OrthoDB" id="3745845at2"/>
<proteinExistence type="predicted"/>
<keyword evidence="1" id="KW-1133">Transmembrane helix</keyword>
<organism evidence="2 3">
    <name type="scientific">Aeromicrobium terrae</name>
    <dbReference type="NCBI Taxonomy" id="2498846"/>
    <lineage>
        <taxon>Bacteria</taxon>
        <taxon>Bacillati</taxon>
        <taxon>Actinomycetota</taxon>
        <taxon>Actinomycetes</taxon>
        <taxon>Propionibacteriales</taxon>
        <taxon>Nocardioidaceae</taxon>
        <taxon>Aeromicrobium</taxon>
    </lineage>
</organism>
<protein>
    <submittedName>
        <fullName evidence="2">Uncharacterized protein</fullName>
    </submittedName>
</protein>
<reference evidence="2 3" key="1">
    <citation type="submission" date="2019-06" db="EMBL/GenBank/DDBJ databases">
        <title>Aeromicrobium sp. nov., isolated from a maize field.</title>
        <authorList>
            <person name="Lin S.-Y."/>
            <person name="Tsai C.-F."/>
            <person name="Young C.-C."/>
        </authorList>
    </citation>
    <scope>NUCLEOTIDE SEQUENCE [LARGE SCALE GENOMIC DNA]</scope>
    <source>
        <strain evidence="2 3">CC-CFT486</strain>
    </source>
</reference>
<dbReference type="Proteomes" id="UP000321571">
    <property type="component" value="Unassembled WGS sequence"/>
</dbReference>
<sequence>MNAQGYPPRQVWRFPAPPVWRGWLWVSIAAGLAALVAMGTAVAVIAELGDRDFPGIIDDEHVVDVARRECSLMTSTVEGMPFDGTPQERLAALSDQNVAVLTMVENIRRIDAAERAADRPVDGWLADWESLVRARADYLARVRRGGSTAFRVPRAPDGSPITERMDLAGSNVCDVPDVLLEPRSAGGSDV</sequence>
<comment type="caution">
    <text evidence="2">The sequence shown here is derived from an EMBL/GenBank/DDBJ whole genome shotgun (WGS) entry which is preliminary data.</text>
</comment>
<dbReference type="RefSeq" id="WP_147683707.1">
    <property type="nucleotide sequence ID" value="NZ_VDUX01000001.1"/>
</dbReference>
<evidence type="ECO:0000313" key="2">
    <source>
        <dbReference type="EMBL" id="TXL63260.1"/>
    </source>
</evidence>
<gene>
    <name evidence="2" type="ORF">FHP06_03265</name>
</gene>
<keyword evidence="3" id="KW-1185">Reference proteome</keyword>